<evidence type="ECO:0000313" key="1">
    <source>
        <dbReference type="EMBL" id="KAI8534126.1"/>
    </source>
</evidence>
<dbReference type="EMBL" id="CM046397">
    <property type="protein sequence ID" value="KAI8534126.1"/>
    <property type="molecule type" value="Genomic_DNA"/>
</dbReference>
<keyword evidence="2" id="KW-1185">Reference proteome</keyword>
<protein>
    <submittedName>
        <fullName evidence="1">Uncharacterized protein</fullName>
    </submittedName>
</protein>
<sequence length="406" mass="45209">MPHTPDSNAQTTLPLTFFDLLWLRFPPTQRLFFYKFSCPETTLIDTILPKLKHSLSVTLQHYIPLAGKLTWPLDSDKPIVQYNEGDAVSLTVAESEANFYQLSGNSFREAKELHHFLPYLLASQTRVPVMALQITLFPNAGFCVGYAANHAVIDGKSIAMFMHSWASICKRDGESTLSRELTPIYDRTVVKDPSDLEKAYLNSWPADNGSNERSLEFQGHESSNGCDVRHIPIDKSKHREYQEVGGSHMARETYRGETSISSINFCNNKCLHMGCIIDADTNKCMEEDGVAIAAWIIAEAIRGLDDGVLKGAKEFIPNVFSRLKEDGLVSSIAGSPRFELYKIDFGWGRPSKVEMVSIDKSGAFYLSDSREGNGGVEIGVVLKKHETEAFASLFASGLENHQVQKS</sequence>
<proteinExistence type="predicted"/>
<dbReference type="Proteomes" id="UP001062846">
    <property type="component" value="Chromosome 10"/>
</dbReference>
<reference evidence="1" key="1">
    <citation type="submission" date="2022-02" db="EMBL/GenBank/DDBJ databases">
        <title>Plant Genome Project.</title>
        <authorList>
            <person name="Zhang R.-G."/>
        </authorList>
    </citation>
    <scope>NUCLEOTIDE SEQUENCE</scope>
    <source>
        <strain evidence="1">AT1</strain>
    </source>
</reference>
<organism evidence="1 2">
    <name type="scientific">Rhododendron molle</name>
    <name type="common">Chinese azalea</name>
    <name type="synonym">Azalea mollis</name>
    <dbReference type="NCBI Taxonomy" id="49168"/>
    <lineage>
        <taxon>Eukaryota</taxon>
        <taxon>Viridiplantae</taxon>
        <taxon>Streptophyta</taxon>
        <taxon>Embryophyta</taxon>
        <taxon>Tracheophyta</taxon>
        <taxon>Spermatophyta</taxon>
        <taxon>Magnoliopsida</taxon>
        <taxon>eudicotyledons</taxon>
        <taxon>Gunneridae</taxon>
        <taxon>Pentapetalae</taxon>
        <taxon>asterids</taxon>
        <taxon>Ericales</taxon>
        <taxon>Ericaceae</taxon>
        <taxon>Ericoideae</taxon>
        <taxon>Rhodoreae</taxon>
        <taxon>Rhododendron</taxon>
    </lineage>
</organism>
<accession>A0ACC0M0R4</accession>
<gene>
    <name evidence="1" type="ORF">RHMOL_Rhmol10G0064300</name>
</gene>
<name>A0ACC0M0R4_RHOML</name>
<comment type="caution">
    <text evidence="1">The sequence shown here is derived from an EMBL/GenBank/DDBJ whole genome shotgun (WGS) entry which is preliminary data.</text>
</comment>
<evidence type="ECO:0000313" key="2">
    <source>
        <dbReference type="Proteomes" id="UP001062846"/>
    </source>
</evidence>